<evidence type="ECO:0000313" key="2">
    <source>
        <dbReference type="Proteomes" id="UP000472372"/>
    </source>
</evidence>
<accession>A0A6S6W8L7</accession>
<dbReference type="Proteomes" id="UP000472372">
    <property type="component" value="Chromosome 7"/>
</dbReference>
<dbReference type="AlphaFoldDB" id="A0A6S6W8L7"/>
<name>A0A6S6W8L7_9PLEO</name>
<reference evidence="1" key="1">
    <citation type="submission" date="2021-02" db="EMBL/GenBank/DDBJ databases">
        <authorList>
            <person name="Syme A R."/>
            <person name="Syme A R."/>
            <person name="Moolhuijzen P."/>
        </authorList>
    </citation>
    <scope>NUCLEOTIDE SEQUENCE</scope>
    <source>
        <strain evidence="1">W1-1</strain>
    </source>
</reference>
<protein>
    <submittedName>
        <fullName evidence="1">Uncharacterized protein</fullName>
    </submittedName>
</protein>
<proteinExistence type="predicted"/>
<dbReference type="InterPro" id="IPR038883">
    <property type="entry name" value="AN11006-like"/>
</dbReference>
<organism evidence="1 2">
    <name type="scientific">Pyrenophora teres f. teres</name>
    <dbReference type="NCBI Taxonomy" id="97479"/>
    <lineage>
        <taxon>Eukaryota</taxon>
        <taxon>Fungi</taxon>
        <taxon>Dikarya</taxon>
        <taxon>Ascomycota</taxon>
        <taxon>Pezizomycotina</taxon>
        <taxon>Dothideomycetes</taxon>
        <taxon>Pleosporomycetidae</taxon>
        <taxon>Pleosporales</taxon>
        <taxon>Pleosporineae</taxon>
        <taxon>Pleosporaceae</taxon>
        <taxon>Pyrenophora</taxon>
    </lineage>
</organism>
<sequence>MAEKTELQRRLPTRHSRYQRITEANAKNSPLLRLAAELRTMIYEYALDNTIVLVRYPYEVPLILTCRQIQHEAQPLTFAHGTFYYFDIINLLNPRMALGQDKRNMITSISVTFGIAHYMAESYHLPHVSHEYHVHRAEKEYRHLHPIHFPNLKRIHIRGTATRKFSGELAKMLGRNCGCKDPVITFDTFERDRDKYGDLQG</sequence>
<evidence type="ECO:0000313" key="1">
    <source>
        <dbReference type="EMBL" id="CAE7194039.1"/>
    </source>
</evidence>
<gene>
    <name evidence="1" type="ORF">PTTW11_07875</name>
</gene>
<dbReference type="PANTHER" id="PTHR42085:SF1">
    <property type="entry name" value="F-BOX DOMAIN-CONTAINING PROTEIN"/>
    <property type="match status" value="1"/>
</dbReference>
<dbReference type="PANTHER" id="PTHR42085">
    <property type="entry name" value="F-BOX DOMAIN-CONTAINING PROTEIN"/>
    <property type="match status" value="1"/>
</dbReference>
<dbReference type="EMBL" id="HG992983">
    <property type="protein sequence ID" value="CAE7194039.1"/>
    <property type="molecule type" value="Genomic_DNA"/>
</dbReference>